<dbReference type="Proteomes" id="UP000234275">
    <property type="component" value="Unassembled WGS sequence"/>
</dbReference>
<keyword evidence="5" id="KW-0539">Nucleus</keyword>
<keyword evidence="2" id="KW-0805">Transcription regulation</keyword>
<feature type="domain" description="Zn(2)-C6 fungal-type" evidence="7">
    <location>
        <begin position="37"/>
        <end position="67"/>
    </location>
</feature>
<dbReference type="VEuPathDB" id="FungiDB:P170DRAFT_418595"/>
<comment type="caution">
    <text evidence="8">The sequence shown here is derived from an EMBL/GenBank/DDBJ whole genome shotgun (WGS) entry which is preliminary data.</text>
</comment>
<dbReference type="AlphaFoldDB" id="A0A2I2FTU5"/>
<comment type="subcellular location">
    <subcellularLocation>
        <location evidence="1">Nucleus</location>
    </subcellularLocation>
</comment>
<dbReference type="GO" id="GO:0045944">
    <property type="term" value="P:positive regulation of transcription by RNA polymerase II"/>
    <property type="evidence" value="ECO:0007669"/>
    <property type="project" value="TreeGrafter"/>
</dbReference>
<dbReference type="PANTHER" id="PTHR47540">
    <property type="entry name" value="THIAMINE REPRESSIBLE GENES REGULATORY PROTEIN THI5"/>
    <property type="match status" value="1"/>
</dbReference>
<dbReference type="GO" id="GO:0000981">
    <property type="term" value="F:DNA-binding transcription factor activity, RNA polymerase II-specific"/>
    <property type="evidence" value="ECO:0007669"/>
    <property type="project" value="InterPro"/>
</dbReference>
<dbReference type="STRING" id="1392250.A0A2I2FTU5"/>
<dbReference type="SMART" id="SM00066">
    <property type="entry name" value="GAL4"/>
    <property type="match status" value="1"/>
</dbReference>
<gene>
    <name evidence="8" type="ORF">P170DRAFT_418595</name>
</gene>
<dbReference type="SUPFAM" id="SSF57701">
    <property type="entry name" value="Zn2/Cys6 DNA-binding domain"/>
    <property type="match status" value="1"/>
</dbReference>
<sequence length="419" mass="45791">MQFENLEWSEPLPGLTGGTCPQDPVVAPAQALKRHAACDECRSRKLKCSGEATGCSRCLKQSLVCHYSVQKQMGRPPKKRAREEDNPAQFSLSGSEGWTDSDSSQFASLGTDTPASADPYPFCAPVYATPFTTPEAYPHLVSTDNNHSHSWQLEHGKFLDPVPATSSPWPDFSSVSAAASNSFTLPPGLPQLQSPPLSPSNSDPSEPHCTCLSYLYLCLSHLSSLAPFPVSQHTLCSLFIGAKTARAVIRCQACPRKFATGLQNVMFTGTLLNVMGDAWLRVSKADAVELGKQAAPSSYVQAITQNSPDPAESWKEWLRQTVRSGVLGGPSDPAGSVRCSDSPSLLCLIQEMEARQRRWHQSHPLPPSERINTPPEHCAKPYDPQEEQDYLCLRVVKSAREVIARFDFKPHEYPDGVVA</sequence>
<dbReference type="Pfam" id="PF00172">
    <property type="entry name" value="Zn_clus"/>
    <property type="match status" value="1"/>
</dbReference>
<evidence type="ECO:0000256" key="1">
    <source>
        <dbReference type="ARBA" id="ARBA00004123"/>
    </source>
</evidence>
<evidence type="ECO:0000259" key="7">
    <source>
        <dbReference type="PROSITE" id="PS50048"/>
    </source>
</evidence>
<accession>A0A2I2FTU5</accession>
<keyword evidence="3" id="KW-0238">DNA-binding</keyword>
<protein>
    <submittedName>
        <fullName evidence="8">C6 finger domain protein</fullName>
    </submittedName>
</protein>
<proteinExistence type="predicted"/>
<dbReference type="InterPro" id="IPR036864">
    <property type="entry name" value="Zn2-C6_fun-type_DNA-bd_sf"/>
</dbReference>
<dbReference type="PROSITE" id="PS00463">
    <property type="entry name" value="ZN2_CY6_FUNGAL_1"/>
    <property type="match status" value="1"/>
</dbReference>
<dbReference type="GO" id="GO:0043565">
    <property type="term" value="F:sequence-specific DNA binding"/>
    <property type="evidence" value="ECO:0007669"/>
    <property type="project" value="TreeGrafter"/>
</dbReference>
<evidence type="ECO:0000256" key="6">
    <source>
        <dbReference type="SAM" id="MobiDB-lite"/>
    </source>
</evidence>
<name>A0A2I2FTU5_9EURO</name>
<organism evidence="8 9">
    <name type="scientific">Aspergillus steynii IBT 23096</name>
    <dbReference type="NCBI Taxonomy" id="1392250"/>
    <lineage>
        <taxon>Eukaryota</taxon>
        <taxon>Fungi</taxon>
        <taxon>Dikarya</taxon>
        <taxon>Ascomycota</taxon>
        <taxon>Pezizomycotina</taxon>
        <taxon>Eurotiomycetes</taxon>
        <taxon>Eurotiomycetidae</taxon>
        <taxon>Eurotiales</taxon>
        <taxon>Aspergillaceae</taxon>
        <taxon>Aspergillus</taxon>
        <taxon>Aspergillus subgen. Circumdati</taxon>
    </lineage>
</organism>
<evidence type="ECO:0000256" key="2">
    <source>
        <dbReference type="ARBA" id="ARBA00023015"/>
    </source>
</evidence>
<feature type="region of interest" description="Disordered" evidence="6">
    <location>
        <begin position="358"/>
        <end position="383"/>
    </location>
</feature>
<dbReference type="PROSITE" id="PS50048">
    <property type="entry name" value="ZN2_CY6_FUNGAL_2"/>
    <property type="match status" value="1"/>
</dbReference>
<dbReference type="InterPro" id="IPR001138">
    <property type="entry name" value="Zn2Cys6_DnaBD"/>
</dbReference>
<dbReference type="GeneID" id="36554927"/>
<dbReference type="OrthoDB" id="10261408at2759"/>
<dbReference type="RefSeq" id="XP_024699336.1">
    <property type="nucleotide sequence ID" value="XM_024847228.1"/>
</dbReference>
<dbReference type="InterPro" id="IPR051711">
    <property type="entry name" value="Stress_Response_Reg"/>
</dbReference>
<dbReference type="PANTHER" id="PTHR47540:SF4">
    <property type="entry name" value="TRANSCRIPTION FACTOR RGLT"/>
    <property type="match status" value="1"/>
</dbReference>
<evidence type="ECO:0000256" key="4">
    <source>
        <dbReference type="ARBA" id="ARBA00023163"/>
    </source>
</evidence>
<feature type="compositionally biased region" description="Polar residues" evidence="6">
    <location>
        <begin position="88"/>
        <end position="111"/>
    </location>
</feature>
<evidence type="ECO:0000313" key="9">
    <source>
        <dbReference type="Proteomes" id="UP000234275"/>
    </source>
</evidence>
<evidence type="ECO:0000313" key="8">
    <source>
        <dbReference type="EMBL" id="PLB44034.1"/>
    </source>
</evidence>
<dbReference type="EMBL" id="MSFO01000010">
    <property type="protein sequence ID" value="PLB44034.1"/>
    <property type="molecule type" value="Genomic_DNA"/>
</dbReference>
<keyword evidence="9" id="KW-1185">Reference proteome</keyword>
<feature type="region of interest" description="Disordered" evidence="6">
    <location>
        <begin position="73"/>
        <end position="111"/>
    </location>
</feature>
<evidence type="ECO:0000256" key="3">
    <source>
        <dbReference type="ARBA" id="ARBA00023125"/>
    </source>
</evidence>
<keyword evidence="4" id="KW-0804">Transcription</keyword>
<dbReference type="GO" id="GO:0005634">
    <property type="term" value="C:nucleus"/>
    <property type="evidence" value="ECO:0007669"/>
    <property type="project" value="UniProtKB-SubCell"/>
</dbReference>
<reference evidence="8 9" key="1">
    <citation type="submission" date="2016-12" db="EMBL/GenBank/DDBJ databases">
        <title>The genomes of Aspergillus section Nigri reveals drivers in fungal speciation.</title>
        <authorList>
            <consortium name="DOE Joint Genome Institute"/>
            <person name="Vesth T.C."/>
            <person name="Nybo J."/>
            <person name="Theobald S."/>
            <person name="Brandl J."/>
            <person name="Frisvad J.C."/>
            <person name="Nielsen K.F."/>
            <person name="Lyhne E.K."/>
            <person name="Kogle M.E."/>
            <person name="Kuo A."/>
            <person name="Riley R."/>
            <person name="Clum A."/>
            <person name="Nolan M."/>
            <person name="Lipzen A."/>
            <person name="Salamov A."/>
            <person name="Henrissat B."/>
            <person name="Wiebenga A."/>
            <person name="De Vries R.P."/>
            <person name="Grigoriev I.V."/>
            <person name="Mortensen U.H."/>
            <person name="Andersen M.R."/>
            <person name="Baker S.E."/>
        </authorList>
    </citation>
    <scope>NUCLEOTIDE SEQUENCE [LARGE SCALE GENOMIC DNA]</scope>
    <source>
        <strain evidence="8 9">IBT 23096</strain>
    </source>
</reference>
<dbReference type="Gene3D" id="4.10.240.10">
    <property type="entry name" value="Zn(2)-C6 fungal-type DNA-binding domain"/>
    <property type="match status" value="1"/>
</dbReference>
<dbReference type="GO" id="GO:0008270">
    <property type="term" value="F:zinc ion binding"/>
    <property type="evidence" value="ECO:0007669"/>
    <property type="project" value="InterPro"/>
</dbReference>
<dbReference type="CDD" id="cd00067">
    <property type="entry name" value="GAL4"/>
    <property type="match status" value="1"/>
</dbReference>
<evidence type="ECO:0000256" key="5">
    <source>
        <dbReference type="ARBA" id="ARBA00023242"/>
    </source>
</evidence>